<evidence type="ECO:0000313" key="1">
    <source>
        <dbReference type="EMBL" id="KAJ9111648.1"/>
    </source>
</evidence>
<sequence>MLDNHWFVVDFPLLTTKRKKSSPAPEFEQEFLEHATLLGCPASFVNALYGRYDYSSVEERKIKIVTSIPGSHSGETALMYGALRLREVVRPLVKGHKDIAMEICTASIGGMQPDWLRSMYHAFTGGKYDNESASSKEIPEQFRVTFPTRADVEASRTISRQGASQIGSHFKYGESDKRIQKMFHHYKSRDQEAGDPEEGETGAGCLFHQKFYMAMPDGTKVTDSNTRPLWIYIGSANFTKSAWGKCYIDKRRAKAEPGCRRLAEVSNFEMGVVIPGNEIEGMLEHGSVWHDLIPHERNGPAYAGKDKPYNSEQWVMNRTVRDPF</sequence>
<organism evidence="1 2">
    <name type="scientific">Naganishia cerealis</name>
    <dbReference type="NCBI Taxonomy" id="610337"/>
    <lineage>
        <taxon>Eukaryota</taxon>
        <taxon>Fungi</taxon>
        <taxon>Dikarya</taxon>
        <taxon>Basidiomycota</taxon>
        <taxon>Agaricomycotina</taxon>
        <taxon>Tremellomycetes</taxon>
        <taxon>Filobasidiales</taxon>
        <taxon>Filobasidiaceae</taxon>
        <taxon>Naganishia</taxon>
    </lineage>
</organism>
<dbReference type="Proteomes" id="UP001241377">
    <property type="component" value="Unassembled WGS sequence"/>
</dbReference>
<name>A0ACC2WJR9_9TREE</name>
<protein>
    <submittedName>
        <fullName evidence="1">Uncharacterized protein</fullName>
    </submittedName>
</protein>
<proteinExistence type="predicted"/>
<comment type="caution">
    <text evidence="1">The sequence shown here is derived from an EMBL/GenBank/DDBJ whole genome shotgun (WGS) entry which is preliminary data.</text>
</comment>
<keyword evidence="2" id="KW-1185">Reference proteome</keyword>
<gene>
    <name evidence="1" type="ORF">QFC19_001005</name>
</gene>
<accession>A0ACC2WJR9</accession>
<dbReference type="EMBL" id="JASBWR010000007">
    <property type="protein sequence ID" value="KAJ9111648.1"/>
    <property type="molecule type" value="Genomic_DNA"/>
</dbReference>
<evidence type="ECO:0000313" key="2">
    <source>
        <dbReference type="Proteomes" id="UP001241377"/>
    </source>
</evidence>
<reference evidence="1" key="1">
    <citation type="submission" date="2023-04" db="EMBL/GenBank/DDBJ databases">
        <title>Draft Genome sequencing of Naganishia species isolated from polar environments using Oxford Nanopore Technology.</title>
        <authorList>
            <person name="Leo P."/>
            <person name="Venkateswaran K."/>
        </authorList>
    </citation>
    <scope>NUCLEOTIDE SEQUENCE</scope>
    <source>
        <strain evidence="1">MNA-CCFEE 5261</strain>
    </source>
</reference>